<dbReference type="GO" id="GO:0071944">
    <property type="term" value="C:cell periphery"/>
    <property type="evidence" value="ECO:0007669"/>
    <property type="project" value="TreeGrafter"/>
</dbReference>
<accession>A0A8X6F3Y8</accession>
<dbReference type="InterPro" id="IPR038877">
    <property type="entry name" value="THSD1"/>
</dbReference>
<dbReference type="SMART" id="SM00209">
    <property type="entry name" value="TSP1"/>
    <property type="match status" value="1"/>
</dbReference>
<dbReference type="AlphaFoldDB" id="A0A8X6F3Y8"/>
<dbReference type="SUPFAM" id="SSF82895">
    <property type="entry name" value="TSP-1 type 1 repeat"/>
    <property type="match status" value="1"/>
</dbReference>
<comment type="caution">
    <text evidence="1">The sequence shown here is derived from an EMBL/GenBank/DDBJ whole genome shotgun (WGS) entry which is preliminary data.</text>
</comment>
<dbReference type="PROSITE" id="PS50092">
    <property type="entry name" value="TSP1"/>
    <property type="match status" value="1"/>
</dbReference>
<dbReference type="Proteomes" id="UP000887116">
    <property type="component" value="Unassembled WGS sequence"/>
</dbReference>
<proteinExistence type="predicted"/>
<protein>
    <submittedName>
        <fullName evidence="1">ADAMTS-like protein 5</fullName>
    </submittedName>
</protein>
<evidence type="ECO:0000313" key="2">
    <source>
        <dbReference type="Proteomes" id="UP000887116"/>
    </source>
</evidence>
<sequence>MLRYKKNRILFSRYFEYSRFFRIFLSCCRLEFINDLGLNYYSQQRDSKHNSGVNVKSSPILRNNTDQLYSHWSDWTPCSVTCGRGIISRTRTCLKSMYNSRGVLVPLCHGEFSEHKICNLELDLLELLTTQ</sequence>
<name>A0A8X6F3Y8_TRICU</name>
<dbReference type="InterPro" id="IPR000884">
    <property type="entry name" value="TSP1_rpt"/>
</dbReference>
<gene>
    <name evidence="1" type="primary">ADAMTSL5_0</name>
    <name evidence="1" type="ORF">TNCT_56651</name>
</gene>
<evidence type="ECO:0000313" key="1">
    <source>
        <dbReference type="EMBL" id="GFQ68879.1"/>
    </source>
</evidence>
<dbReference type="Gene3D" id="2.20.100.10">
    <property type="entry name" value="Thrombospondin type-1 (TSP1) repeat"/>
    <property type="match status" value="1"/>
</dbReference>
<keyword evidence="2" id="KW-1185">Reference proteome</keyword>
<reference evidence="1" key="1">
    <citation type="submission" date="2020-07" db="EMBL/GenBank/DDBJ databases">
        <title>Multicomponent nature underlies the extraordinary mechanical properties of spider dragline silk.</title>
        <authorList>
            <person name="Kono N."/>
            <person name="Nakamura H."/>
            <person name="Mori M."/>
            <person name="Yoshida Y."/>
            <person name="Ohtoshi R."/>
            <person name="Malay A.D."/>
            <person name="Moran D.A.P."/>
            <person name="Tomita M."/>
            <person name="Numata K."/>
            <person name="Arakawa K."/>
        </authorList>
    </citation>
    <scope>NUCLEOTIDE SEQUENCE</scope>
</reference>
<dbReference type="OrthoDB" id="5989160at2759"/>
<dbReference type="Pfam" id="PF00090">
    <property type="entry name" value="TSP_1"/>
    <property type="match status" value="1"/>
</dbReference>
<organism evidence="1 2">
    <name type="scientific">Trichonephila clavata</name>
    <name type="common">Joro spider</name>
    <name type="synonym">Nephila clavata</name>
    <dbReference type="NCBI Taxonomy" id="2740835"/>
    <lineage>
        <taxon>Eukaryota</taxon>
        <taxon>Metazoa</taxon>
        <taxon>Ecdysozoa</taxon>
        <taxon>Arthropoda</taxon>
        <taxon>Chelicerata</taxon>
        <taxon>Arachnida</taxon>
        <taxon>Araneae</taxon>
        <taxon>Araneomorphae</taxon>
        <taxon>Entelegynae</taxon>
        <taxon>Araneoidea</taxon>
        <taxon>Nephilidae</taxon>
        <taxon>Trichonephila</taxon>
    </lineage>
</organism>
<dbReference type="InterPro" id="IPR036383">
    <property type="entry name" value="TSP1_rpt_sf"/>
</dbReference>
<dbReference type="PANTHER" id="PTHR16311:SF3">
    <property type="entry name" value="THROMBOSPONDIN TYPE-1 DOMAIN-CONTAINING PROTEIN 1"/>
    <property type="match status" value="1"/>
</dbReference>
<dbReference type="EMBL" id="BMAO01000732">
    <property type="protein sequence ID" value="GFQ68879.1"/>
    <property type="molecule type" value="Genomic_DNA"/>
</dbReference>
<dbReference type="PANTHER" id="PTHR16311">
    <property type="entry name" value="THROMBOSPONDIN TYPE I DOMAIN-CONTAINING 1"/>
    <property type="match status" value="1"/>
</dbReference>